<evidence type="ECO:0000313" key="2">
    <source>
        <dbReference type="EMBL" id="KAF2709113.1"/>
    </source>
</evidence>
<name>A0A6G1K916_9PLEO</name>
<sequence>MSLGSYYRKYFIVEVYINITLRYLCRFIVSAGLLCIGLLGRDAEARRGQYSKRRRLSIVKGCVGYRYYYISYFFYAYLLYTLLDSGPYIEYTPYSLTVYLFTFNNNSVLQNLNNATLLSS</sequence>
<keyword evidence="1" id="KW-0812">Transmembrane</keyword>
<dbReference type="Proteomes" id="UP000799428">
    <property type="component" value="Unassembled WGS sequence"/>
</dbReference>
<evidence type="ECO:0000313" key="3">
    <source>
        <dbReference type="Proteomes" id="UP000799428"/>
    </source>
</evidence>
<dbReference type="AlphaFoldDB" id="A0A6G1K916"/>
<evidence type="ECO:0000256" key="1">
    <source>
        <dbReference type="SAM" id="Phobius"/>
    </source>
</evidence>
<keyword evidence="1" id="KW-1133">Transmembrane helix</keyword>
<reference evidence="2" key="1">
    <citation type="journal article" date="2020" name="Stud. Mycol.">
        <title>101 Dothideomycetes genomes: a test case for predicting lifestyles and emergence of pathogens.</title>
        <authorList>
            <person name="Haridas S."/>
            <person name="Albert R."/>
            <person name="Binder M."/>
            <person name="Bloem J."/>
            <person name="Labutti K."/>
            <person name="Salamov A."/>
            <person name="Andreopoulos B."/>
            <person name="Baker S."/>
            <person name="Barry K."/>
            <person name="Bills G."/>
            <person name="Bluhm B."/>
            <person name="Cannon C."/>
            <person name="Castanera R."/>
            <person name="Culley D."/>
            <person name="Daum C."/>
            <person name="Ezra D."/>
            <person name="Gonzalez J."/>
            <person name="Henrissat B."/>
            <person name="Kuo A."/>
            <person name="Liang C."/>
            <person name="Lipzen A."/>
            <person name="Lutzoni F."/>
            <person name="Magnuson J."/>
            <person name="Mondo S."/>
            <person name="Nolan M."/>
            <person name="Ohm R."/>
            <person name="Pangilinan J."/>
            <person name="Park H.-J."/>
            <person name="Ramirez L."/>
            <person name="Alfaro M."/>
            <person name="Sun H."/>
            <person name="Tritt A."/>
            <person name="Yoshinaga Y."/>
            <person name="Zwiers L.-H."/>
            <person name="Turgeon B."/>
            <person name="Goodwin S."/>
            <person name="Spatafora J."/>
            <person name="Crous P."/>
            <person name="Grigoriev I."/>
        </authorList>
    </citation>
    <scope>NUCLEOTIDE SEQUENCE</scope>
    <source>
        <strain evidence="2">CBS 279.74</strain>
    </source>
</reference>
<protein>
    <submittedName>
        <fullName evidence="2">Uncharacterized protein</fullName>
    </submittedName>
</protein>
<keyword evidence="1" id="KW-0472">Membrane</keyword>
<gene>
    <name evidence="2" type="ORF">K504DRAFT_456012</name>
</gene>
<dbReference type="EMBL" id="MU005771">
    <property type="protein sequence ID" value="KAF2709113.1"/>
    <property type="molecule type" value="Genomic_DNA"/>
</dbReference>
<organism evidence="2 3">
    <name type="scientific">Pleomassaria siparia CBS 279.74</name>
    <dbReference type="NCBI Taxonomy" id="1314801"/>
    <lineage>
        <taxon>Eukaryota</taxon>
        <taxon>Fungi</taxon>
        <taxon>Dikarya</taxon>
        <taxon>Ascomycota</taxon>
        <taxon>Pezizomycotina</taxon>
        <taxon>Dothideomycetes</taxon>
        <taxon>Pleosporomycetidae</taxon>
        <taxon>Pleosporales</taxon>
        <taxon>Pleomassariaceae</taxon>
        <taxon>Pleomassaria</taxon>
    </lineage>
</organism>
<proteinExistence type="predicted"/>
<keyword evidence="3" id="KW-1185">Reference proteome</keyword>
<accession>A0A6G1K916</accession>
<feature type="transmembrane region" description="Helical" evidence="1">
    <location>
        <begin position="20"/>
        <end position="41"/>
    </location>
</feature>
<feature type="transmembrane region" description="Helical" evidence="1">
    <location>
        <begin position="62"/>
        <end position="83"/>
    </location>
</feature>